<dbReference type="VEuPathDB" id="VectorBase:ASIC005658"/>
<dbReference type="EnsemblMetazoa" id="ASIC005658-RA">
    <property type="protein sequence ID" value="ASIC005658-PA"/>
    <property type="gene ID" value="ASIC005658"/>
</dbReference>
<evidence type="ECO:0000256" key="1">
    <source>
        <dbReference type="SAM" id="MobiDB-lite"/>
    </source>
</evidence>
<dbReference type="EMBL" id="ATLV01014043">
    <property type="status" value="NOT_ANNOTATED_CDS"/>
    <property type="molecule type" value="Genomic_DNA"/>
</dbReference>
<gene>
    <name evidence="2" type="ORF">ZHAS_00005658</name>
</gene>
<name>A0A084VK17_ANOSI</name>
<keyword evidence="4" id="KW-1185">Reference proteome</keyword>
<feature type="compositionally biased region" description="Acidic residues" evidence="1">
    <location>
        <begin position="100"/>
        <end position="111"/>
    </location>
</feature>
<accession>A0A084VK17</accession>
<reference evidence="2 4" key="1">
    <citation type="journal article" date="2014" name="BMC Genomics">
        <title>Genome sequence of Anopheles sinensis provides insight into genetics basis of mosquito competence for malaria parasites.</title>
        <authorList>
            <person name="Zhou D."/>
            <person name="Zhang D."/>
            <person name="Ding G."/>
            <person name="Shi L."/>
            <person name="Hou Q."/>
            <person name="Ye Y."/>
            <person name="Xu Y."/>
            <person name="Zhou H."/>
            <person name="Xiong C."/>
            <person name="Li S."/>
            <person name="Yu J."/>
            <person name="Hong S."/>
            <person name="Yu X."/>
            <person name="Zou P."/>
            <person name="Chen C."/>
            <person name="Chang X."/>
            <person name="Wang W."/>
            <person name="Lv Y."/>
            <person name="Sun Y."/>
            <person name="Ma L."/>
            <person name="Shen B."/>
            <person name="Zhu C."/>
        </authorList>
    </citation>
    <scope>NUCLEOTIDE SEQUENCE [LARGE SCALE GENOMIC DNA]</scope>
</reference>
<dbReference type="Proteomes" id="UP000030765">
    <property type="component" value="Unassembled WGS sequence"/>
</dbReference>
<evidence type="ECO:0000313" key="3">
    <source>
        <dbReference type="EnsemblMetazoa" id="ASIC005658-PA"/>
    </source>
</evidence>
<sequence>MVSPPEADSSGCGQESCLCPGLECTEWEWEGREGASGERSLWGRGTIFENGSKINEIPATLIINLILIRPTCPFHSFVRSYRAPPGTVSVMKRIPGARNDDDDDDEDDDTEDLSRRGSAELNSLLQSCRPAYELQHMYGCW</sequence>
<dbReference type="EMBL" id="KE524931">
    <property type="protein sequence ID" value="KFB38311.1"/>
    <property type="molecule type" value="Genomic_DNA"/>
</dbReference>
<proteinExistence type="predicted"/>
<dbReference type="AlphaFoldDB" id="A0A084VK17"/>
<reference evidence="3" key="2">
    <citation type="submission" date="2020-05" db="UniProtKB">
        <authorList>
            <consortium name="EnsemblMetazoa"/>
        </authorList>
    </citation>
    <scope>IDENTIFICATION</scope>
</reference>
<feature type="region of interest" description="Disordered" evidence="1">
    <location>
        <begin position="87"/>
        <end position="116"/>
    </location>
</feature>
<protein>
    <submittedName>
        <fullName evidence="2 3">Uncharacterized protein</fullName>
    </submittedName>
</protein>
<evidence type="ECO:0000313" key="4">
    <source>
        <dbReference type="Proteomes" id="UP000030765"/>
    </source>
</evidence>
<organism evidence="2">
    <name type="scientific">Anopheles sinensis</name>
    <name type="common">Mosquito</name>
    <dbReference type="NCBI Taxonomy" id="74873"/>
    <lineage>
        <taxon>Eukaryota</taxon>
        <taxon>Metazoa</taxon>
        <taxon>Ecdysozoa</taxon>
        <taxon>Arthropoda</taxon>
        <taxon>Hexapoda</taxon>
        <taxon>Insecta</taxon>
        <taxon>Pterygota</taxon>
        <taxon>Neoptera</taxon>
        <taxon>Endopterygota</taxon>
        <taxon>Diptera</taxon>
        <taxon>Nematocera</taxon>
        <taxon>Culicoidea</taxon>
        <taxon>Culicidae</taxon>
        <taxon>Anophelinae</taxon>
        <taxon>Anopheles</taxon>
    </lineage>
</organism>
<evidence type="ECO:0000313" key="2">
    <source>
        <dbReference type="EMBL" id="KFB38311.1"/>
    </source>
</evidence>